<evidence type="ECO:0000256" key="4">
    <source>
        <dbReference type="ARBA" id="ARBA00023239"/>
    </source>
</evidence>
<evidence type="ECO:0000256" key="5">
    <source>
        <dbReference type="ARBA" id="ARBA00023277"/>
    </source>
</evidence>
<dbReference type="Proteomes" id="UP000825886">
    <property type="component" value="Chromosome"/>
</dbReference>
<dbReference type="PANTHER" id="PTHR30246:SF1">
    <property type="entry name" value="2-DEHYDRO-3-DEOXY-6-PHOSPHOGALACTONATE ALDOLASE-RELATED"/>
    <property type="match status" value="1"/>
</dbReference>
<comment type="subunit">
    <text evidence="3">Homotrimer.</text>
</comment>
<organism evidence="6 7">
    <name type="scientific">Symbiopectobacterium purcellii</name>
    <dbReference type="NCBI Taxonomy" id="2871826"/>
    <lineage>
        <taxon>Bacteria</taxon>
        <taxon>Pseudomonadati</taxon>
        <taxon>Pseudomonadota</taxon>
        <taxon>Gammaproteobacteria</taxon>
        <taxon>Enterobacterales</taxon>
        <taxon>Enterobacteriaceae</taxon>
    </lineage>
</organism>
<accession>A0ABX9AN75</accession>
<dbReference type="PANTHER" id="PTHR30246">
    <property type="entry name" value="2-KETO-3-DEOXY-6-PHOSPHOGLUCONATE ALDOLASE"/>
    <property type="match status" value="1"/>
</dbReference>
<dbReference type="InterPro" id="IPR031338">
    <property type="entry name" value="KDPG/KHG_AS_2"/>
</dbReference>
<evidence type="ECO:0000256" key="1">
    <source>
        <dbReference type="ARBA" id="ARBA00004761"/>
    </source>
</evidence>
<name>A0ABX9AN75_9ENTR</name>
<comment type="similarity">
    <text evidence="2">Belongs to the KHG/KDPG aldolase family.</text>
</comment>
<evidence type="ECO:0000256" key="2">
    <source>
        <dbReference type="ARBA" id="ARBA00006906"/>
    </source>
</evidence>
<sequence length="222" mass="24016">MIKHRVIHAIEETGIIAIVRGTKPEEVIPVARALYDGGVRVLEVTCNTSGYLRSIEALTVELGDKMWIGAGTVINPVIAQLVMDAGANFVLAPDFNPQVVSMVHEKQKLMIPAVVTPSEILQACRMGVDLLKLFPANGLGVNYLKELQGPLNNLSIIPVGGVTLNNVADFAQAGAFAVGVGSELINKTLVAEQAWQQLTELAQTFITRFRENKKPDDVCYPL</sequence>
<dbReference type="EMBL" id="CP081864">
    <property type="protein sequence ID" value="QZN96643.1"/>
    <property type="molecule type" value="Genomic_DNA"/>
</dbReference>
<dbReference type="InterPro" id="IPR000887">
    <property type="entry name" value="Aldlse_KDPG_KHG"/>
</dbReference>
<dbReference type="NCBIfam" id="TIGR01182">
    <property type="entry name" value="eda"/>
    <property type="match status" value="1"/>
</dbReference>
<dbReference type="RefSeq" id="WP_222159670.1">
    <property type="nucleotide sequence ID" value="NZ_CP081864.1"/>
</dbReference>
<evidence type="ECO:0000256" key="3">
    <source>
        <dbReference type="ARBA" id="ARBA00011233"/>
    </source>
</evidence>
<evidence type="ECO:0000313" key="6">
    <source>
        <dbReference type="EMBL" id="QZN96643.1"/>
    </source>
</evidence>
<dbReference type="Pfam" id="PF01081">
    <property type="entry name" value="Aldolase"/>
    <property type="match status" value="1"/>
</dbReference>
<protein>
    <submittedName>
        <fullName evidence="6">Bifunctional 4-hydroxy-2-oxoglutarate aldolase/2-dehydro-3-deoxy-phosphogluconate aldolase</fullName>
    </submittedName>
</protein>
<dbReference type="Gene3D" id="3.20.20.70">
    <property type="entry name" value="Aldolase class I"/>
    <property type="match status" value="1"/>
</dbReference>
<proteinExistence type="inferred from homology"/>
<dbReference type="InterPro" id="IPR013785">
    <property type="entry name" value="Aldolase_TIM"/>
</dbReference>
<dbReference type="CDD" id="cd00452">
    <property type="entry name" value="KDPG_aldolase"/>
    <property type="match status" value="1"/>
</dbReference>
<dbReference type="SUPFAM" id="SSF51569">
    <property type="entry name" value="Aldolase"/>
    <property type="match status" value="1"/>
</dbReference>
<comment type="pathway">
    <text evidence="1">Carbohydrate acid metabolism.</text>
</comment>
<keyword evidence="7" id="KW-1185">Reference proteome</keyword>
<keyword evidence="4" id="KW-0456">Lyase</keyword>
<dbReference type="PROSITE" id="PS00160">
    <property type="entry name" value="ALDOLASE_KDPG_KHG_2"/>
    <property type="match status" value="1"/>
</dbReference>
<evidence type="ECO:0000313" key="7">
    <source>
        <dbReference type="Proteomes" id="UP000825886"/>
    </source>
</evidence>
<gene>
    <name evidence="6" type="ORF">K6K13_04190</name>
</gene>
<keyword evidence="5" id="KW-0119">Carbohydrate metabolism</keyword>
<reference evidence="6 7" key="1">
    <citation type="submission" date="2021-08" db="EMBL/GenBank/DDBJ databases">
        <title>Culture and genomic analysis of Symbiopectobacterium purcellii sp. nov. gen. nov., isolated from the leafhopper Empoasca decipiens.</title>
        <authorList>
            <person name="Nadal-Jimenez P."/>
            <person name="Siozios S."/>
            <person name="Halliday N."/>
            <person name="Camara M."/>
            <person name="Hurst G.D.D."/>
        </authorList>
    </citation>
    <scope>NUCLEOTIDE SEQUENCE [LARGE SCALE GENOMIC DNA]</scope>
    <source>
        <strain evidence="6 7">SyEd1</strain>
    </source>
</reference>